<dbReference type="EMBL" id="JACGWK010000008">
    <property type="protein sequence ID" value="KAL0338137.1"/>
    <property type="molecule type" value="Genomic_DNA"/>
</dbReference>
<comment type="caution">
    <text evidence="1">The sequence shown here is derived from an EMBL/GenBank/DDBJ whole genome shotgun (WGS) entry which is preliminary data.</text>
</comment>
<sequence>MLTSKKFLLGVTAIADIKGPYTPLSGMAVVPFPVQYKWISRVKAVADHSENH</sequence>
<reference evidence="1" key="1">
    <citation type="submission" date="2020-06" db="EMBL/GenBank/DDBJ databases">
        <authorList>
            <person name="Li T."/>
            <person name="Hu X."/>
            <person name="Zhang T."/>
            <person name="Song X."/>
            <person name="Zhang H."/>
            <person name="Dai N."/>
            <person name="Sheng W."/>
            <person name="Hou X."/>
            <person name="Wei L."/>
        </authorList>
    </citation>
    <scope>NUCLEOTIDE SEQUENCE</scope>
    <source>
        <strain evidence="1">G01</strain>
        <tissue evidence="1">Leaf</tissue>
    </source>
</reference>
<gene>
    <name evidence="1" type="ORF">Sangu_1335800</name>
</gene>
<protein>
    <submittedName>
        <fullName evidence="1">Uncharacterized protein</fullName>
    </submittedName>
</protein>
<accession>A0AAW2N3S0</accession>
<evidence type="ECO:0000313" key="1">
    <source>
        <dbReference type="EMBL" id="KAL0338137.1"/>
    </source>
</evidence>
<name>A0AAW2N3S0_9LAMI</name>
<dbReference type="AlphaFoldDB" id="A0AAW2N3S0"/>
<organism evidence="1">
    <name type="scientific">Sesamum angustifolium</name>
    <dbReference type="NCBI Taxonomy" id="2727405"/>
    <lineage>
        <taxon>Eukaryota</taxon>
        <taxon>Viridiplantae</taxon>
        <taxon>Streptophyta</taxon>
        <taxon>Embryophyta</taxon>
        <taxon>Tracheophyta</taxon>
        <taxon>Spermatophyta</taxon>
        <taxon>Magnoliopsida</taxon>
        <taxon>eudicotyledons</taxon>
        <taxon>Gunneridae</taxon>
        <taxon>Pentapetalae</taxon>
        <taxon>asterids</taxon>
        <taxon>lamiids</taxon>
        <taxon>Lamiales</taxon>
        <taxon>Pedaliaceae</taxon>
        <taxon>Sesamum</taxon>
    </lineage>
</organism>
<reference evidence="1" key="2">
    <citation type="journal article" date="2024" name="Plant">
        <title>Genomic evolution and insights into agronomic trait innovations of Sesamum species.</title>
        <authorList>
            <person name="Miao H."/>
            <person name="Wang L."/>
            <person name="Qu L."/>
            <person name="Liu H."/>
            <person name="Sun Y."/>
            <person name="Le M."/>
            <person name="Wang Q."/>
            <person name="Wei S."/>
            <person name="Zheng Y."/>
            <person name="Lin W."/>
            <person name="Duan Y."/>
            <person name="Cao H."/>
            <person name="Xiong S."/>
            <person name="Wang X."/>
            <person name="Wei L."/>
            <person name="Li C."/>
            <person name="Ma Q."/>
            <person name="Ju M."/>
            <person name="Zhao R."/>
            <person name="Li G."/>
            <person name="Mu C."/>
            <person name="Tian Q."/>
            <person name="Mei H."/>
            <person name="Zhang T."/>
            <person name="Gao T."/>
            <person name="Zhang H."/>
        </authorList>
    </citation>
    <scope>NUCLEOTIDE SEQUENCE</scope>
    <source>
        <strain evidence="1">G01</strain>
    </source>
</reference>
<proteinExistence type="predicted"/>